<evidence type="ECO:0000256" key="1">
    <source>
        <dbReference type="SAM" id="MobiDB-lite"/>
    </source>
</evidence>
<dbReference type="GeneID" id="84213468"/>
<sequence length="210" mass="22185">MVSHPQIGVGARFESIHTVVSIDAGPTSISHQDVHAIPPGVGGRSGGPLAVIQLLRVTSFWEATLIVILSLLISALVGIRIADALSERELELPSLALGTDPTGATDDPSDAATADREPPGSYLSPETPPRLLSDEGTVVRLLIANDGRIRQRTIAAETGWSKSKVSRICSRMHADGTIEKRSLGRENVIVFAERPVGDETQSDDAESPAA</sequence>
<proteinExistence type="predicted"/>
<protein>
    <submittedName>
        <fullName evidence="4">MarR family transcriptional regulator</fullName>
    </submittedName>
</protein>
<dbReference type="GeneID" id="39861157"/>
<dbReference type="Gene3D" id="1.10.10.10">
    <property type="entry name" value="Winged helix-like DNA-binding domain superfamily/Winged helix DNA-binding domain"/>
    <property type="match status" value="1"/>
</dbReference>
<feature type="region of interest" description="Disordered" evidence="1">
    <location>
        <begin position="96"/>
        <end position="132"/>
    </location>
</feature>
<dbReference type="AlphaFoldDB" id="A0AAF0PDD5"/>
<keyword evidence="5" id="KW-1185">Reference proteome</keyword>
<evidence type="ECO:0000313" key="4">
    <source>
        <dbReference type="EMBL" id="WMT09177.1"/>
    </source>
</evidence>
<feature type="compositionally biased region" description="Low complexity" evidence="1">
    <location>
        <begin position="98"/>
        <end position="112"/>
    </location>
</feature>
<reference evidence="4 5" key="1">
    <citation type="submission" date="2022-07" db="EMBL/GenBank/DDBJ databases">
        <title>Two temperate virus in Haloterrigena jeotgali A29.</title>
        <authorList>
            <person name="Deng X."/>
        </authorList>
    </citation>
    <scope>NUCLEOTIDE SEQUENCE [LARGE SCALE GENOMIC DNA]</scope>
    <source>
        <strain evidence="4 5">A29</strain>
    </source>
</reference>
<organism evidence="4 5">
    <name type="scientific">Natrinema thermotolerans</name>
    <dbReference type="NCBI Taxonomy" id="121872"/>
    <lineage>
        <taxon>Archaea</taxon>
        <taxon>Methanobacteriati</taxon>
        <taxon>Methanobacteriota</taxon>
        <taxon>Stenosarchaea group</taxon>
        <taxon>Halobacteria</taxon>
        <taxon>Halobacteriales</taxon>
        <taxon>Natrialbaceae</taxon>
        <taxon>Natrinema</taxon>
    </lineage>
</organism>
<dbReference type="Pfam" id="PF24034">
    <property type="entry name" value="DUF7343"/>
    <property type="match status" value="1"/>
</dbReference>
<keyword evidence="2" id="KW-0812">Transmembrane</keyword>
<dbReference type="Proteomes" id="UP001224926">
    <property type="component" value="Chromosome"/>
</dbReference>
<dbReference type="EMBL" id="CP101873">
    <property type="protein sequence ID" value="WMT09177.1"/>
    <property type="molecule type" value="Genomic_DNA"/>
</dbReference>
<accession>A0AAF0PDD5</accession>
<evidence type="ECO:0000259" key="3">
    <source>
        <dbReference type="Pfam" id="PF24034"/>
    </source>
</evidence>
<gene>
    <name evidence="4" type="ORF">NP511_05965</name>
</gene>
<feature type="domain" description="DUF7343" evidence="3">
    <location>
        <begin position="131"/>
        <end position="190"/>
    </location>
</feature>
<dbReference type="RefSeq" id="WP_006650307.1">
    <property type="nucleotide sequence ID" value="NZ_CP101873.1"/>
</dbReference>
<feature type="transmembrane region" description="Helical" evidence="2">
    <location>
        <begin position="63"/>
        <end position="82"/>
    </location>
</feature>
<keyword evidence="2" id="KW-1133">Transmembrane helix</keyword>
<name>A0AAF0PDD5_9EURY</name>
<dbReference type="InterPro" id="IPR055767">
    <property type="entry name" value="DUF7343"/>
</dbReference>
<keyword evidence="2" id="KW-0472">Membrane</keyword>
<dbReference type="SUPFAM" id="SSF46785">
    <property type="entry name" value="Winged helix' DNA-binding domain"/>
    <property type="match status" value="1"/>
</dbReference>
<dbReference type="InterPro" id="IPR036390">
    <property type="entry name" value="WH_DNA-bd_sf"/>
</dbReference>
<evidence type="ECO:0000313" key="5">
    <source>
        <dbReference type="Proteomes" id="UP001224926"/>
    </source>
</evidence>
<dbReference type="InterPro" id="IPR036388">
    <property type="entry name" value="WH-like_DNA-bd_sf"/>
</dbReference>
<evidence type="ECO:0000256" key="2">
    <source>
        <dbReference type="SAM" id="Phobius"/>
    </source>
</evidence>